<dbReference type="STRING" id="797302.Halru_2725"/>
<dbReference type="HOGENOM" id="CLU_073601_0_0_2"/>
<protein>
    <submittedName>
        <fullName evidence="1">Uncharacterized protein</fullName>
    </submittedName>
</protein>
<dbReference type="GeneID" id="14377407"/>
<gene>
    <name evidence="1" type="ordered locus">Halru_2725</name>
</gene>
<dbReference type="OrthoDB" id="275247at2157"/>
<evidence type="ECO:0000313" key="1">
    <source>
        <dbReference type="EMBL" id="AGB17300.1"/>
    </source>
</evidence>
<dbReference type="KEGG" id="hru:Halru_2725"/>
<name>L0ICN7_HALRX</name>
<dbReference type="RefSeq" id="WP_015301894.1">
    <property type="nucleotide sequence ID" value="NC_019964.1"/>
</dbReference>
<reference evidence="1" key="1">
    <citation type="submission" date="2011-09" db="EMBL/GenBank/DDBJ databases">
        <title>Complete sequence of Halovivax ruber XH-70.</title>
        <authorList>
            <consortium name="US DOE Joint Genome Institute"/>
            <person name="Lucas S."/>
            <person name="Han J."/>
            <person name="Lapidus A."/>
            <person name="Cheng J.-F."/>
            <person name="Goodwin L."/>
            <person name="Pitluck S."/>
            <person name="Peters L."/>
            <person name="Mikhailova N."/>
            <person name="Davenport K."/>
            <person name="Detter J.C."/>
            <person name="Han C."/>
            <person name="Tapia R."/>
            <person name="Land M."/>
            <person name="Hauser L."/>
            <person name="Kyrpides N."/>
            <person name="Ivanova N."/>
            <person name="Pagani I."/>
            <person name="Sproer C."/>
            <person name="Anderson I."/>
            <person name="Woyke T."/>
        </authorList>
    </citation>
    <scope>NUCLEOTIDE SEQUENCE</scope>
    <source>
        <strain evidence="1">XH-70</strain>
    </source>
</reference>
<keyword evidence="2" id="KW-1185">Reference proteome</keyword>
<dbReference type="AlphaFoldDB" id="L0ICN7"/>
<evidence type="ECO:0000313" key="2">
    <source>
        <dbReference type="Proteomes" id="UP000010846"/>
    </source>
</evidence>
<dbReference type="EMBL" id="CP003050">
    <property type="protein sequence ID" value="AGB17300.1"/>
    <property type="molecule type" value="Genomic_DNA"/>
</dbReference>
<sequence>MHAVLTGDADLARESPTESVSYFVDQVDGTRSEPLPGTTAVVACWGDTAAVERDPTRAAVSVDGTRATPDAEGHHWGTVCPTDEAYRGQLLDRIATVGANGDVRLTTVGFPGHEFCHCERCDDQFAASDHHDRAGWRASVLTDFVADTADRVGGDLSVTLYPDPYPGASRARTGLDPAALEPHVDEFVVPLCGNYETPYWVETLARGFGTELSGLDTSISVQLSVDGTDVDRLHDVTRMVEPHCDRIVYGTFPEDVDTVEAVLDRQRANDAVVQAYGRMRARNP</sequence>
<proteinExistence type="predicted"/>
<dbReference type="Proteomes" id="UP000010846">
    <property type="component" value="Chromosome"/>
</dbReference>
<accession>L0ICN7</accession>
<dbReference type="eggNOG" id="arCOG04640">
    <property type="taxonomic scope" value="Archaea"/>
</dbReference>
<organism evidence="1 2">
    <name type="scientific">Halovivax ruber (strain DSM 18193 / JCM 13892 / XH-70)</name>
    <dbReference type="NCBI Taxonomy" id="797302"/>
    <lineage>
        <taxon>Archaea</taxon>
        <taxon>Methanobacteriati</taxon>
        <taxon>Methanobacteriota</taxon>
        <taxon>Stenosarchaea group</taxon>
        <taxon>Halobacteria</taxon>
        <taxon>Halobacteriales</taxon>
        <taxon>Natrialbaceae</taxon>
        <taxon>Halovivax</taxon>
    </lineage>
</organism>